<dbReference type="Proteomes" id="UP001253848">
    <property type="component" value="Unassembled WGS sequence"/>
</dbReference>
<sequence>MEEQLKIYGMYLYVELWNVTQKWIDLSKDERRSFLNQVNDGIKKLTNAGVENIGWAMNDEHTPHRSDYRYMAVWKMPSRDYVEKLEKAISDSGWYDYFSQVNSRGEIIPLDQAMEFMINLEANATGINEGG</sequence>
<dbReference type="RefSeq" id="WP_311498879.1">
    <property type="nucleotide sequence ID" value="NZ_JAVRHN010000002.1"/>
</dbReference>
<dbReference type="InterPro" id="IPR046724">
    <property type="entry name" value="DUF6616"/>
</dbReference>
<accession>A0ABU3DP13</accession>
<dbReference type="EMBL" id="JAVRHN010000002">
    <property type="protein sequence ID" value="MDT0685457.1"/>
    <property type="molecule type" value="Genomic_DNA"/>
</dbReference>
<evidence type="ECO:0000313" key="1">
    <source>
        <dbReference type="EMBL" id="MDT0685457.1"/>
    </source>
</evidence>
<evidence type="ECO:0000313" key="2">
    <source>
        <dbReference type="Proteomes" id="UP001253848"/>
    </source>
</evidence>
<comment type="caution">
    <text evidence="1">The sequence shown here is derived from an EMBL/GenBank/DDBJ whole genome shotgun (WGS) entry which is preliminary data.</text>
</comment>
<organism evidence="1 2">
    <name type="scientific">Autumnicola psychrophila</name>
    <dbReference type="NCBI Taxonomy" id="3075592"/>
    <lineage>
        <taxon>Bacteria</taxon>
        <taxon>Pseudomonadati</taxon>
        <taxon>Bacteroidota</taxon>
        <taxon>Flavobacteriia</taxon>
        <taxon>Flavobacteriales</taxon>
        <taxon>Flavobacteriaceae</taxon>
        <taxon>Autumnicola</taxon>
    </lineage>
</organism>
<name>A0ABU3DP13_9FLAO</name>
<keyword evidence="2" id="KW-1185">Reference proteome</keyword>
<reference evidence="1 2" key="1">
    <citation type="submission" date="2023-09" db="EMBL/GenBank/DDBJ databases">
        <authorList>
            <person name="Rey-Velasco X."/>
        </authorList>
    </citation>
    <scope>NUCLEOTIDE SEQUENCE [LARGE SCALE GENOMIC DNA]</scope>
    <source>
        <strain evidence="1 2">F225</strain>
    </source>
</reference>
<dbReference type="Pfam" id="PF20321">
    <property type="entry name" value="DUF6616"/>
    <property type="match status" value="1"/>
</dbReference>
<proteinExistence type="predicted"/>
<protein>
    <submittedName>
        <fullName evidence="1">DUF6616 family protein</fullName>
    </submittedName>
</protein>
<gene>
    <name evidence="1" type="ORF">RM541_03730</name>
</gene>